<gene>
    <name evidence="2" type="ORF">JG687_00014746</name>
</gene>
<feature type="region of interest" description="Disordered" evidence="1">
    <location>
        <begin position="450"/>
        <end position="477"/>
    </location>
</feature>
<evidence type="ECO:0000256" key="1">
    <source>
        <dbReference type="SAM" id="MobiDB-lite"/>
    </source>
</evidence>
<name>A0A8T1TYK6_9STRA</name>
<comment type="caution">
    <text evidence="2">The sequence shown here is derived from an EMBL/GenBank/DDBJ whole genome shotgun (WGS) entry which is preliminary data.</text>
</comment>
<reference evidence="2" key="1">
    <citation type="submission" date="2021-01" db="EMBL/GenBank/DDBJ databases">
        <title>Phytophthora aleatoria, a newly-described species from Pinus radiata is distinct from Phytophthora cactorum isolates based on comparative genomics.</title>
        <authorList>
            <person name="Mcdougal R."/>
            <person name="Panda P."/>
            <person name="Williams N."/>
            <person name="Studholme D.J."/>
        </authorList>
    </citation>
    <scope>NUCLEOTIDE SEQUENCE</scope>
    <source>
        <strain evidence="2">NZFS 3830</strain>
    </source>
</reference>
<proteinExistence type="predicted"/>
<dbReference type="VEuPathDB" id="FungiDB:PC110_g17373"/>
<feature type="compositionally biased region" description="Low complexity" evidence="1">
    <location>
        <begin position="451"/>
        <end position="463"/>
    </location>
</feature>
<dbReference type="Proteomes" id="UP000688947">
    <property type="component" value="Unassembled WGS sequence"/>
</dbReference>
<dbReference type="EMBL" id="JAENGZ010001228">
    <property type="protein sequence ID" value="KAG6949612.1"/>
    <property type="molecule type" value="Genomic_DNA"/>
</dbReference>
<sequence length="477" mass="54159">MYQSVGARGISVNDLRIRLGDYDGDRYFTTPTGPGNLENVDIQWKSWFRFLPGLKRLDLAKIPLLSKHIVEILEAAATYCRHLEFLILPCKSDTRQTLQGSSIDKVMTTLYAAMERWNQSDRYHGSTEYIESVTKFCPKIEYLDGYQEVISYADVHCSEMWTISLEAWRAFNATCTNLRSFHWFVVPFADPFVHVFGEYVKPKLKSLSLSANMNWKYDRYLRDCNGRSAEAALEEENNKPRTHYVNSAVYGDEFWVPVAEHCPLLESIEMMDASGCQNFNIQSISGLSNRTLTALASLKYLTLIEFCAARQSGKGIFEWLCRVTKFEGSVGPERMLGVRIGGHQRTRLAPPSFYAEIMEFLRLLSEISQESLGAASWRTKPLLYVVNPYESKVSCIWSEPYMRDKLRPVLVAVTAKHPSLCVNVSLLDGKETSSTGSILSRWTGVRKRATAKTSSSSTTWRRSLSAKRNLMPPGTKS</sequence>
<dbReference type="AlphaFoldDB" id="A0A8T1TYK6"/>
<dbReference type="OrthoDB" id="124258at2759"/>
<evidence type="ECO:0000313" key="3">
    <source>
        <dbReference type="Proteomes" id="UP000688947"/>
    </source>
</evidence>
<organism evidence="2 3">
    <name type="scientific">Phytophthora cactorum</name>
    <dbReference type="NCBI Taxonomy" id="29920"/>
    <lineage>
        <taxon>Eukaryota</taxon>
        <taxon>Sar</taxon>
        <taxon>Stramenopiles</taxon>
        <taxon>Oomycota</taxon>
        <taxon>Peronosporomycetes</taxon>
        <taxon>Peronosporales</taxon>
        <taxon>Peronosporaceae</taxon>
        <taxon>Phytophthora</taxon>
    </lineage>
</organism>
<protein>
    <submittedName>
        <fullName evidence="2">Uncharacterized protein</fullName>
    </submittedName>
</protein>
<accession>A0A8T1TYK6</accession>
<evidence type="ECO:0000313" key="2">
    <source>
        <dbReference type="EMBL" id="KAG6949612.1"/>
    </source>
</evidence>
<dbReference type="VEuPathDB" id="FungiDB:PC110_g17372"/>